<organism evidence="6 7">
    <name type="scientific">Brugia timori</name>
    <dbReference type="NCBI Taxonomy" id="42155"/>
    <lineage>
        <taxon>Eukaryota</taxon>
        <taxon>Metazoa</taxon>
        <taxon>Ecdysozoa</taxon>
        <taxon>Nematoda</taxon>
        <taxon>Chromadorea</taxon>
        <taxon>Rhabditida</taxon>
        <taxon>Spirurina</taxon>
        <taxon>Spiruromorpha</taxon>
        <taxon>Filarioidea</taxon>
        <taxon>Onchocercidae</taxon>
        <taxon>Brugia</taxon>
    </lineage>
</organism>
<keyword evidence="4 5" id="KW-0472">Membrane</keyword>
<dbReference type="Proteomes" id="UP000280834">
    <property type="component" value="Unassembled WGS sequence"/>
</dbReference>
<evidence type="ECO:0000256" key="3">
    <source>
        <dbReference type="ARBA" id="ARBA00022989"/>
    </source>
</evidence>
<proteinExistence type="predicted"/>
<feature type="transmembrane region" description="Helical" evidence="5">
    <location>
        <begin position="12"/>
        <end position="39"/>
    </location>
</feature>
<evidence type="ECO:0000256" key="5">
    <source>
        <dbReference type="SAM" id="Phobius"/>
    </source>
</evidence>
<evidence type="ECO:0000256" key="4">
    <source>
        <dbReference type="ARBA" id="ARBA00023136"/>
    </source>
</evidence>
<dbReference type="AlphaFoldDB" id="A0A3P7UT37"/>
<dbReference type="InterPro" id="IPR004299">
    <property type="entry name" value="MBOAT_fam"/>
</dbReference>
<evidence type="ECO:0000313" key="6">
    <source>
        <dbReference type="EMBL" id="VDO23623.1"/>
    </source>
</evidence>
<keyword evidence="7" id="KW-1185">Reference proteome</keyword>
<keyword evidence="2 5" id="KW-0812">Transmembrane</keyword>
<evidence type="ECO:0000256" key="1">
    <source>
        <dbReference type="ARBA" id="ARBA00004141"/>
    </source>
</evidence>
<reference evidence="6 7" key="1">
    <citation type="submission" date="2018-11" db="EMBL/GenBank/DDBJ databases">
        <authorList>
            <consortium name="Pathogen Informatics"/>
        </authorList>
    </citation>
    <scope>NUCLEOTIDE SEQUENCE [LARGE SCALE GENOMIC DNA]</scope>
</reference>
<sequence length="118" mass="13755">MGSQTHSHLITLIYLAIWHGYHLGYFILFFLEFACVLAQKQFYLLLSKSPKLSHYLAQPYMLPLKFIFGRIVINVSMGVGFLTFGLIKTRYWIRSKLVAHVFHGSSQRCCILFLFLFS</sequence>
<keyword evidence="3 5" id="KW-1133">Transmembrane helix</keyword>
<evidence type="ECO:0000256" key="2">
    <source>
        <dbReference type="ARBA" id="ARBA00022692"/>
    </source>
</evidence>
<accession>A0A3P7UT37</accession>
<dbReference type="GO" id="GO:0016020">
    <property type="term" value="C:membrane"/>
    <property type="evidence" value="ECO:0007669"/>
    <property type="project" value="UniProtKB-SubCell"/>
</dbReference>
<gene>
    <name evidence="6" type="ORF">BTMF_LOCUS7138</name>
</gene>
<comment type="subcellular location">
    <subcellularLocation>
        <location evidence="1">Membrane</location>
        <topology evidence="1">Multi-pass membrane protein</topology>
    </subcellularLocation>
</comment>
<feature type="transmembrane region" description="Helical" evidence="5">
    <location>
        <begin position="67"/>
        <end position="87"/>
    </location>
</feature>
<dbReference type="EMBL" id="UZAG01015829">
    <property type="protein sequence ID" value="VDO23623.1"/>
    <property type="molecule type" value="Genomic_DNA"/>
</dbReference>
<name>A0A3P7UT37_9BILA</name>
<protein>
    <submittedName>
        <fullName evidence="6">Uncharacterized protein</fullName>
    </submittedName>
</protein>
<dbReference type="Pfam" id="PF03062">
    <property type="entry name" value="MBOAT"/>
    <property type="match status" value="1"/>
</dbReference>
<evidence type="ECO:0000313" key="7">
    <source>
        <dbReference type="Proteomes" id="UP000280834"/>
    </source>
</evidence>